<dbReference type="PANTHER" id="PTHR24198:SF165">
    <property type="entry name" value="ANKYRIN REPEAT-CONTAINING PROTEIN-RELATED"/>
    <property type="match status" value="1"/>
</dbReference>
<feature type="region of interest" description="Disordered" evidence="5">
    <location>
        <begin position="2041"/>
        <end position="2101"/>
    </location>
</feature>
<dbReference type="PROSITE" id="PS50088">
    <property type="entry name" value="ANK_REPEAT"/>
    <property type="match status" value="5"/>
</dbReference>
<feature type="compositionally biased region" description="Basic and acidic residues" evidence="5">
    <location>
        <begin position="1155"/>
        <end position="1175"/>
    </location>
</feature>
<evidence type="ECO:0000256" key="1">
    <source>
        <dbReference type="ARBA" id="ARBA00022737"/>
    </source>
</evidence>
<dbReference type="Proteomes" id="UP001301350">
    <property type="component" value="Unassembled WGS sequence"/>
</dbReference>
<feature type="repeat" description="ANK" evidence="3">
    <location>
        <begin position="968"/>
        <end position="990"/>
    </location>
</feature>
<feature type="repeat" description="ANK" evidence="3">
    <location>
        <begin position="772"/>
        <end position="804"/>
    </location>
</feature>
<feature type="compositionally biased region" description="Basic and acidic residues" evidence="5">
    <location>
        <begin position="1"/>
        <end position="10"/>
    </location>
</feature>
<feature type="region of interest" description="Disordered" evidence="5">
    <location>
        <begin position="1947"/>
        <end position="1966"/>
    </location>
</feature>
<feature type="region of interest" description="Disordered" evidence="5">
    <location>
        <begin position="1792"/>
        <end position="1939"/>
    </location>
</feature>
<dbReference type="PROSITE" id="PS50297">
    <property type="entry name" value="ANK_REP_REGION"/>
    <property type="match status" value="4"/>
</dbReference>
<feature type="compositionally biased region" description="Low complexity" evidence="5">
    <location>
        <begin position="1102"/>
        <end position="1119"/>
    </location>
</feature>
<feature type="coiled-coil region" evidence="4">
    <location>
        <begin position="1624"/>
        <end position="1661"/>
    </location>
</feature>
<evidence type="ECO:0000256" key="2">
    <source>
        <dbReference type="ARBA" id="ARBA00023043"/>
    </source>
</evidence>
<feature type="region of interest" description="Disordered" evidence="5">
    <location>
        <begin position="1086"/>
        <end position="1175"/>
    </location>
</feature>
<feature type="region of interest" description="Disordered" evidence="5">
    <location>
        <begin position="589"/>
        <end position="649"/>
    </location>
</feature>
<evidence type="ECO:0000256" key="3">
    <source>
        <dbReference type="PROSITE-ProRule" id="PRU00023"/>
    </source>
</evidence>
<feature type="compositionally biased region" description="Basic and acidic residues" evidence="5">
    <location>
        <begin position="2346"/>
        <end position="2364"/>
    </location>
</feature>
<dbReference type="InterPro" id="IPR016024">
    <property type="entry name" value="ARM-type_fold"/>
</dbReference>
<feature type="coiled-coil region" evidence="4">
    <location>
        <begin position="1383"/>
        <end position="1424"/>
    </location>
</feature>
<proteinExistence type="predicted"/>
<feature type="repeat" description="ANK" evidence="3">
    <location>
        <begin position="805"/>
        <end position="837"/>
    </location>
</feature>
<accession>A0AAV9ITL1</accession>
<sequence length="2390" mass="252653">MWRAPADGRELGASGSRVGGDGGGDGAVAGLLEGERAAEMAAVMRSWGGDALEGGALAEEEDSDELGDCESGHDDGFESVIRVRTAARLLAAQLDTLEDDALLQAFCAAICELFGDGIHNEYIQAILEANVVPKIVRILEPLLDGCNEEEEEEDAEEPTSASGARGAERQNSFSFFKATGLVGKLDSLRAAARETRNRHERPRAPGKRAAPAAASSSRPGRPLSTALQAAALQVIGNIACGDDRQTQVIIDCPNALRILRVLLASPERSIRKECCWIVSNITESAHQVGDVVDAGILSPIVALLGLNDGACCEDAAWVMYNVSACEDAHFTQELVRCGAVSVLSGHLMSTRELDVAWKGCSTLSAVALRALCNMMNTLPEVVRPQLAAAYGVERLDRLAFAHSYELTDGALQLAASGLLSAHYGVRSCRANVDTRQPCLLCEMGAQESVSGGEGAAAAECPHHTRETEATVSVDDAYDRARDTTGTGVCPPKKTTGPTITFPPPLSDVCQAARDSAPAACAFCDGELPPYDAQADDYVGGGRQEHLAALLARAVRLGHQRCLQSLIDRRMQWSDRQVIAEPLIPEGGFGSVAPWEETASPTTRQRLPGARDIPEPALSGKDDAVSAAGSAAEATLAPATQQTAGARPSPPCKSVLMLAAELGRASCLVTLLGRLRPVLGESAGHRHRVSLMAVAAYKGHTAAVRVLLQYGELENGDGADVNHLDASACVQSRCETCGEGLSVLHLAAAGGNADVCALLVRQCGMDVNAVDGKEQRPLSFAACYGWSDTCRMLLELGADVAAADCRGMTALHLACFYGYENVVRVLLEHARRADAAAAERDGEDEEDGGAEDNGGRRPWPRRRLLQRLVNARSSGNTTPVHYAIQGRAVHCVSLLLAAGCEVRDPDPQTGMRNPLLVLAAEAGNLDIVQRLLQVRAPVNCTASIKVVIARDRGSALDEHGRADTIELVDQFTPLHIAAWKGNLQLAELLLQQQQQQHGAEVNRRSPNGWSALDFAVLGGHEQLTRLLLSRGAVVDRAPKPLPTSATAAAVGDGGTTAARTLVQHAAIMQNKEIVRLLVERLRHQEDDEHGETFVDAVGRPEPSATTSSDTASADVGDTAAEAPLHFGTPPDGSDGPALEPPGGGLASAASSPRKRKETDREQQRHRDARRREAEATEARERLLEAIHARSVPRLCEAISHGNKVVLQLAAGYVKSSAPRLTDSEVSLSAEVERARRVLSALQSQQLRAAADREREAHEARRRAVQQQLQEAIEAFCGAGDPKVFDKALRKAGKVDVDESDATLQRIRDLRALLADLQNKVRALEASMKRVQGREPERAHVEEIRAHVAACEAAIAALVRAGASAGAFQPIVRARETLTMADSTAAEIDEQCAMLERRRADEQAMAAELRASIAALEASLREHGQASGRTDCLTRVERALEETARQVCAQLTIAELRADCETLLETVRRSFAKAVRAERKRLRQACAQGDAADIEAAMAAAQALQVRALEADIQSAAATRDRLREQTAALAEWSALQARREALTTAELHALREQLEKLGLVEEAEQARLLGEQLAREDRTRHLLEAAIDEAVKARERSEAETADGGDGAAAFIRFGDAEVALCKRLRDLAERARRFEALADRVQRAEDELRQLAHVAECALRATMPTTAGAEDEGAAAAAAAASGPGWEEAAAATTTTAAAAPESGAERAWVQAAQQRVTAQIDQLQHDLEQLRAAATRYGECFGAPATAAKTADRATSATAPSALLVAAGTRIDELVERKARLEERYRELERQRQDMAAMEHMTQRRSSGSDAADAAEGGHHRRELSDAVRSSRADGAHQTAAAATATSSSSSSSSPHRAVGSTATATKTATATPSAPSPERRRRTPTDANRASASKPAEAAAKPKPEGRKKGTERATTTAATAKRSHAKGAISTGDASLGVKDTSTAAAAGTPGATPTKKTPDEPEATLAGDMRTVTTDTDSSCAHYYVWCRGNVVYCGKCGDIRISRNQNWLERVKRRTQRRKERLTDGQLSAVEEYLATRKKKGSNQQQSGAAAMAPTTTSAAAGGRPGEHEAVHRTASDETMAPSGRRTHSREPDMRAAGQPFYPLQREPEGNLWGQRAPQPTGAYAMPTPLRNGPGMAFAAVGDVPAAGMPGLEPSTPGRTASPFVDATPSPGSVSGGERSGITHLSLGGRLGMPATATAGVPNVPLAFAHAAGAFAPPSQPQPTLPLNALAPSSSVPQTSAMLAGSRLGTPFDGRPFAPELAPGVPPLAVSGGKGHSGPPLGVAAGDAFLFGAPSALTRSPVAAAAAAAAAAGPSPPAPEAFQDVDFANENFGFDIDAIVDEPRSHNSTRRGDGNDGHGRSGRASRQRSNSTATNARRHSHYSIF</sequence>
<feature type="compositionally biased region" description="Low complexity" evidence="5">
    <location>
        <begin position="1891"/>
        <end position="1901"/>
    </location>
</feature>
<name>A0AAV9ITL1_CYACA</name>
<feature type="coiled-coil region" evidence="4">
    <location>
        <begin position="1298"/>
        <end position="1332"/>
    </location>
</feature>
<feature type="coiled-coil region" evidence="4">
    <location>
        <begin position="1246"/>
        <end position="1273"/>
    </location>
</feature>
<feature type="region of interest" description="Disordered" evidence="5">
    <location>
        <begin position="2345"/>
        <end position="2390"/>
    </location>
</feature>
<feature type="compositionally biased region" description="Basic and acidic residues" evidence="5">
    <location>
        <begin position="2070"/>
        <end position="2081"/>
    </location>
</feature>
<dbReference type="InterPro" id="IPR036770">
    <property type="entry name" value="Ankyrin_rpt-contain_sf"/>
</dbReference>
<dbReference type="SUPFAM" id="SSF48371">
    <property type="entry name" value="ARM repeat"/>
    <property type="match status" value="1"/>
</dbReference>
<dbReference type="Pfam" id="PF12796">
    <property type="entry name" value="Ank_2"/>
    <property type="match status" value="3"/>
</dbReference>
<dbReference type="SUPFAM" id="SSF48403">
    <property type="entry name" value="Ankyrin repeat"/>
    <property type="match status" value="1"/>
</dbReference>
<dbReference type="InterPro" id="IPR000225">
    <property type="entry name" value="Armadillo"/>
</dbReference>
<feature type="compositionally biased region" description="Basic and acidic residues" evidence="5">
    <location>
        <begin position="1824"/>
        <end position="1836"/>
    </location>
</feature>
<feature type="region of interest" description="Disordered" evidence="5">
    <location>
        <begin position="192"/>
        <end position="221"/>
    </location>
</feature>
<feature type="compositionally biased region" description="Low complexity" evidence="5">
    <location>
        <begin position="1840"/>
        <end position="1855"/>
    </location>
</feature>
<feature type="compositionally biased region" description="Basic and acidic residues" evidence="5">
    <location>
        <begin position="1902"/>
        <end position="1914"/>
    </location>
</feature>
<feature type="compositionally biased region" description="Low complexity" evidence="5">
    <location>
        <begin position="1805"/>
        <end position="1816"/>
    </location>
</feature>
<feature type="compositionally biased region" description="Low complexity" evidence="5">
    <location>
        <begin position="1862"/>
        <end position="1875"/>
    </location>
</feature>
<keyword evidence="7" id="KW-1185">Reference proteome</keyword>
<dbReference type="SMART" id="SM00185">
    <property type="entry name" value="ARM"/>
    <property type="match status" value="4"/>
</dbReference>
<organism evidence="6 7">
    <name type="scientific">Cyanidium caldarium</name>
    <name type="common">Red alga</name>
    <dbReference type="NCBI Taxonomy" id="2771"/>
    <lineage>
        <taxon>Eukaryota</taxon>
        <taxon>Rhodophyta</taxon>
        <taxon>Bangiophyceae</taxon>
        <taxon>Cyanidiales</taxon>
        <taxon>Cyanidiaceae</taxon>
        <taxon>Cyanidium</taxon>
    </lineage>
</organism>
<evidence type="ECO:0000256" key="5">
    <source>
        <dbReference type="SAM" id="MobiDB-lite"/>
    </source>
</evidence>
<keyword evidence="1" id="KW-0677">Repeat</keyword>
<dbReference type="Gene3D" id="1.25.40.20">
    <property type="entry name" value="Ankyrin repeat-containing domain"/>
    <property type="match status" value="3"/>
</dbReference>
<feature type="compositionally biased region" description="Basic residues" evidence="5">
    <location>
        <begin position="2381"/>
        <end position="2390"/>
    </location>
</feature>
<dbReference type="EMBL" id="JANCYW010000005">
    <property type="protein sequence ID" value="KAK4535584.1"/>
    <property type="molecule type" value="Genomic_DNA"/>
</dbReference>
<evidence type="ECO:0000313" key="7">
    <source>
        <dbReference type="Proteomes" id="UP001301350"/>
    </source>
</evidence>
<dbReference type="InterPro" id="IPR002110">
    <property type="entry name" value="Ankyrin_rpt"/>
</dbReference>
<feature type="repeat" description="ANK" evidence="3">
    <location>
        <begin position="738"/>
        <end position="771"/>
    </location>
</feature>
<comment type="caution">
    <text evidence="6">The sequence shown here is derived from an EMBL/GenBank/DDBJ whole genome shotgun (WGS) entry which is preliminary data.</text>
</comment>
<keyword evidence="2 3" id="KW-0040">ANK repeat</keyword>
<evidence type="ECO:0000256" key="4">
    <source>
        <dbReference type="SAM" id="Coils"/>
    </source>
</evidence>
<dbReference type="PANTHER" id="PTHR24198">
    <property type="entry name" value="ANKYRIN REPEAT AND PROTEIN KINASE DOMAIN-CONTAINING PROTEIN"/>
    <property type="match status" value="1"/>
</dbReference>
<gene>
    <name evidence="6" type="ORF">CDCA_CDCA05G1609</name>
</gene>
<protein>
    <submittedName>
        <fullName evidence="6">Uncharacterized protein</fullName>
    </submittedName>
</protein>
<feature type="compositionally biased region" description="Acidic residues" evidence="5">
    <location>
        <begin position="840"/>
        <end position="849"/>
    </location>
</feature>
<feature type="compositionally biased region" description="Low complexity" evidence="5">
    <location>
        <begin position="207"/>
        <end position="221"/>
    </location>
</feature>
<feature type="region of interest" description="Disordered" evidence="5">
    <location>
        <begin position="147"/>
        <end position="167"/>
    </location>
</feature>
<feature type="region of interest" description="Disordered" evidence="5">
    <location>
        <begin position="835"/>
        <end position="857"/>
    </location>
</feature>
<feature type="repeat" description="ANK" evidence="3">
    <location>
        <begin position="1006"/>
        <end position="1038"/>
    </location>
</feature>
<dbReference type="SMART" id="SM00248">
    <property type="entry name" value="ANK"/>
    <property type="match status" value="10"/>
</dbReference>
<feature type="compositionally biased region" description="Low complexity" evidence="5">
    <location>
        <begin position="624"/>
        <end position="645"/>
    </location>
</feature>
<keyword evidence="4" id="KW-0175">Coiled coil</keyword>
<dbReference type="InterPro" id="IPR011989">
    <property type="entry name" value="ARM-like"/>
</dbReference>
<feature type="region of interest" description="Disordered" evidence="5">
    <location>
        <begin position="1"/>
        <end position="24"/>
    </location>
</feature>
<feature type="compositionally biased region" description="Low complexity" evidence="5">
    <location>
        <begin position="1947"/>
        <end position="1959"/>
    </location>
</feature>
<evidence type="ECO:0000313" key="6">
    <source>
        <dbReference type="EMBL" id="KAK4535584.1"/>
    </source>
</evidence>
<reference evidence="6 7" key="1">
    <citation type="submission" date="2022-07" db="EMBL/GenBank/DDBJ databases">
        <title>Genome-wide signatures of adaptation to extreme environments.</title>
        <authorList>
            <person name="Cho C.H."/>
            <person name="Yoon H.S."/>
        </authorList>
    </citation>
    <scope>NUCLEOTIDE SEQUENCE [LARGE SCALE GENOMIC DNA]</scope>
    <source>
        <strain evidence="6 7">DBV 063 E5</strain>
    </source>
</reference>
<dbReference type="Gene3D" id="1.25.10.10">
    <property type="entry name" value="Leucine-rich Repeat Variant"/>
    <property type="match status" value="1"/>
</dbReference>
<feature type="compositionally biased region" description="Low complexity" evidence="5">
    <location>
        <begin position="2053"/>
        <end position="2067"/>
    </location>
</feature>
<feature type="compositionally biased region" description="Acidic residues" evidence="5">
    <location>
        <begin position="147"/>
        <end position="157"/>
    </location>
</feature>